<evidence type="ECO:0000313" key="2">
    <source>
        <dbReference type="Proteomes" id="UP000028582"/>
    </source>
</evidence>
<dbReference type="AlphaFoldDB" id="A0A081A773"/>
<proteinExistence type="predicted"/>
<accession>A0A081A773</accession>
<gene>
    <name evidence="1" type="ORF">F444_09601</name>
</gene>
<comment type="caution">
    <text evidence="1">The sequence shown here is derived from an EMBL/GenBank/DDBJ whole genome shotgun (WGS) entry which is preliminary data.</text>
</comment>
<dbReference type="Proteomes" id="UP000028582">
    <property type="component" value="Unassembled WGS sequence"/>
</dbReference>
<sequence length="62" mass="7098">MMDGRLRARELTHKPQVSLGNVAVLPLKIPMYIAEYLGHNKYSTAREVRLLRNFGPLNTIYA</sequence>
<name>A0A081A773_PHYNI</name>
<evidence type="ECO:0000313" key="1">
    <source>
        <dbReference type="EMBL" id="ETO74734.1"/>
    </source>
</evidence>
<dbReference type="EMBL" id="ANJA01001762">
    <property type="protein sequence ID" value="ETO74734.1"/>
    <property type="molecule type" value="Genomic_DNA"/>
</dbReference>
<reference evidence="1 2" key="1">
    <citation type="submission" date="2013-11" db="EMBL/GenBank/DDBJ databases">
        <title>The Genome Sequence of Phytophthora parasitica P1976.</title>
        <authorList>
            <consortium name="The Broad Institute Genomics Platform"/>
            <person name="Russ C."/>
            <person name="Tyler B."/>
            <person name="Panabieres F."/>
            <person name="Shan W."/>
            <person name="Tripathy S."/>
            <person name="Grunwald N."/>
            <person name="Machado M."/>
            <person name="Johnson C.S."/>
            <person name="Walker B."/>
            <person name="Young S."/>
            <person name="Zeng Q."/>
            <person name="Gargeya S."/>
            <person name="Fitzgerald M."/>
            <person name="Haas B."/>
            <person name="Abouelleil A."/>
            <person name="Allen A.W."/>
            <person name="Alvarado L."/>
            <person name="Arachchi H.M."/>
            <person name="Berlin A.M."/>
            <person name="Chapman S.B."/>
            <person name="Gainer-Dewar J."/>
            <person name="Goldberg J."/>
            <person name="Griggs A."/>
            <person name="Gujja S."/>
            <person name="Hansen M."/>
            <person name="Howarth C."/>
            <person name="Imamovic A."/>
            <person name="Ireland A."/>
            <person name="Larimer J."/>
            <person name="McCowan C."/>
            <person name="Murphy C."/>
            <person name="Pearson M."/>
            <person name="Poon T.W."/>
            <person name="Priest M."/>
            <person name="Roberts A."/>
            <person name="Saif S."/>
            <person name="Shea T."/>
            <person name="Sisk P."/>
            <person name="Sykes S."/>
            <person name="Wortman J."/>
            <person name="Nusbaum C."/>
            <person name="Birren B."/>
        </authorList>
    </citation>
    <scope>NUCLEOTIDE SEQUENCE [LARGE SCALE GENOMIC DNA]</scope>
    <source>
        <strain evidence="1 2">P1976</strain>
    </source>
</reference>
<organism evidence="1 2">
    <name type="scientific">Phytophthora nicotianae P1976</name>
    <dbReference type="NCBI Taxonomy" id="1317066"/>
    <lineage>
        <taxon>Eukaryota</taxon>
        <taxon>Sar</taxon>
        <taxon>Stramenopiles</taxon>
        <taxon>Oomycota</taxon>
        <taxon>Peronosporomycetes</taxon>
        <taxon>Peronosporales</taxon>
        <taxon>Peronosporaceae</taxon>
        <taxon>Phytophthora</taxon>
    </lineage>
</organism>
<protein>
    <submittedName>
        <fullName evidence="1">Uncharacterized protein</fullName>
    </submittedName>
</protein>